<feature type="domain" description="Cytidyltransferase-like" evidence="3">
    <location>
        <begin position="42"/>
        <end position="137"/>
    </location>
</feature>
<evidence type="ECO:0000259" key="3">
    <source>
        <dbReference type="Pfam" id="PF01467"/>
    </source>
</evidence>
<dbReference type="AlphaFoldDB" id="A0A1F4V1J5"/>
<evidence type="ECO:0000256" key="1">
    <source>
        <dbReference type="ARBA" id="ARBA00022679"/>
    </source>
</evidence>
<accession>A0A1F4V1J5</accession>
<dbReference type="PANTHER" id="PTHR43793:SF1">
    <property type="entry name" value="FAD SYNTHASE"/>
    <property type="match status" value="1"/>
</dbReference>
<comment type="caution">
    <text evidence="4">The sequence shown here is derived from an EMBL/GenBank/DDBJ whole genome shotgun (WGS) entry which is preliminary data.</text>
</comment>
<sequence length="407" mass="45930">MLSGLVKKHKVYNQRSAKLLEIKDLFSLSKKLKAKKKKIVFTIGTFDLINPGHCRFLAEAKACGDILVVGVSTDQSVKALKGVDYPLVNQDIRAEVVSFLKTVDYVIFVDEIAPHAILLLLQPDIFFTSDWDWNEGLRTKTDKDIIKNIGGKILVMNVDKPGYSTNVLVDHIANIRVTQIMNRYFQERGTDLNIDISNIFKPAEYGDQLPHYKNGFNSNNLIIETEEVRKIVPRSKGKKLVLVSGSYDLLHVGHARFIEQAGLLGDVLVVAIPSDESLKLLKGVGRPVISERSRAYILGHLDPVDYVVVFDDTTVYSALETIKPDVFFTVDESWNKEYKKSREYKLVKSYGGEVALTARQAPYLSASTLIDKLAQKKVKEIFKECMDEDRYIKIKEEKSRINGSNGK</sequence>
<dbReference type="PANTHER" id="PTHR43793">
    <property type="entry name" value="FAD SYNTHASE"/>
    <property type="match status" value="1"/>
</dbReference>
<dbReference type="Proteomes" id="UP000177458">
    <property type="component" value="Unassembled WGS sequence"/>
</dbReference>
<dbReference type="GO" id="GO:0016779">
    <property type="term" value="F:nucleotidyltransferase activity"/>
    <property type="evidence" value="ECO:0007669"/>
    <property type="project" value="UniProtKB-KW"/>
</dbReference>
<keyword evidence="2" id="KW-0548">Nucleotidyltransferase</keyword>
<organism evidence="4 5">
    <name type="scientific">candidate division WWE3 bacterium RIFCSPLOWO2_01_FULL_37_15</name>
    <dbReference type="NCBI Taxonomy" id="1802622"/>
    <lineage>
        <taxon>Bacteria</taxon>
        <taxon>Katanobacteria</taxon>
    </lineage>
</organism>
<reference evidence="4 5" key="1">
    <citation type="journal article" date="2016" name="Nat. Commun.">
        <title>Thousands of microbial genomes shed light on interconnected biogeochemical processes in an aquifer system.</title>
        <authorList>
            <person name="Anantharaman K."/>
            <person name="Brown C.T."/>
            <person name="Hug L.A."/>
            <person name="Sharon I."/>
            <person name="Castelle C.J."/>
            <person name="Probst A.J."/>
            <person name="Thomas B.C."/>
            <person name="Singh A."/>
            <person name="Wilkins M.J."/>
            <person name="Karaoz U."/>
            <person name="Brodie E.L."/>
            <person name="Williams K.H."/>
            <person name="Hubbard S.S."/>
            <person name="Banfield J.F."/>
        </authorList>
    </citation>
    <scope>NUCLEOTIDE SEQUENCE [LARGE SCALE GENOMIC DNA]</scope>
</reference>
<evidence type="ECO:0000256" key="2">
    <source>
        <dbReference type="ARBA" id="ARBA00022695"/>
    </source>
</evidence>
<dbReference type="InterPro" id="IPR014729">
    <property type="entry name" value="Rossmann-like_a/b/a_fold"/>
</dbReference>
<gene>
    <name evidence="4" type="ORF">A3A69_01855</name>
</gene>
<dbReference type="EMBL" id="MEVF01000001">
    <property type="protein sequence ID" value="OGC51038.1"/>
    <property type="molecule type" value="Genomic_DNA"/>
</dbReference>
<feature type="domain" description="Cytidyltransferase-like" evidence="3">
    <location>
        <begin position="243"/>
        <end position="364"/>
    </location>
</feature>
<evidence type="ECO:0000313" key="4">
    <source>
        <dbReference type="EMBL" id="OGC51038.1"/>
    </source>
</evidence>
<dbReference type="Pfam" id="PF01467">
    <property type="entry name" value="CTP_transf_like"/>
    <property type="match status" value="2"/>
</dbReference>
<name>A0A1F4V1J5_UNCKA</name>
<dbReference type="InterPro" id="IPR004821">
    <property type="entry name" value="Cyt_trans-like"/>
</dbReference>
<dbReference type="NCBIfam" id="TIGR00125">
    <property type="entry name" value="cyt_tran_rel"/>
    <property type="match status" value="2"/>
</dbReference>
<evidence type="ECO:0000313" key="5">
    <source>
        <dbReference type="Proteomes" id="UP000177458"/>
    </source>
</evidence>
<proteinExistence type="predicted"/>
<protein>
    <recommendedName>
        <fullName evidence="3">Cytidyltransferase-like domain-containing protein</fullName>
    </recommendedName>
</protein>
<dbReference type="SUPFAM" id="SSF52374">
    <property type="entry name" value="Nucleotidylyl transferase"/>
    <property type="match status" value="2"/>
</dbReference>
<dbReference type="Gene3D" id="3.40.50.620">
    <property type="entry name" value="HUPs"/>
    <property type="match status" value="2"/>
</dbReference>
<dbReference type="InterPro" id="IPR050385">
    <property type="entry name" value="Archaeal_FAD_synthase"/>
</dbReference>
<keyword evidence="1" id="KW-0808">Transferase</keyword>